<dbReference type="AlphaFoldDB" id="A0A3E1RBQ7"/>
<sequence length="517" mass="56922">MPATGHASARSAPIPDTSAPQWEQLLGLPERPGMKLQARLREAVVQAILAGRLAPGTALPSSRELCTLLRLSRNTVTAAYQQLMDDGYLESRLRSGVYVAAQARPLAADLALARNDPFRGPEAPSDVAPDWPARVRRSRSTERFFSKPARWQDYPYPFVYGASDDKGFPLEGFRECCALTLSRAQLPEWTHDLESADVPQLVEQIRQRVLPARGVFARAEEILITCGSQHACALLSEALFDSSTRLGLEEPGHPHARNSLSARSPQLLGIAVDAQGLVVDGLPALDYVYVTPSHQSPTTHAMSLERRQWLLRKAELQNFAIIEDDYEAENLYQGAPMPALKSLDRTGRVVYIGSVSKSLSPALRLGYIVASSALIATLRQTRHAMLRHPSAFLQQAYAMYLSLGHHETHARRINAEMLQRLERLGQALQQHLPDFRFEQPHGGASLWVQAPADMDTAQLALLAQQFGVLIEPGASFFLNPPTPCPFFRLRISSIGLNQIEPGIAALARAVHQLQGQG</sequence>
<dbReference type="CDD" id="cd00609">
    <property type="entry name" value="AAT_like"/>
    <property type="match status" value="1"/>
</dbReference>
<dbReference type="InterPro" id="IPR015424">
    <property type="entry name" value="PyrdxlP-dep_Trfase"/>
</dbReference>
<evidence type="ECO:0000256" key="5">
    <source>
        <dbReference type="ARBA" id="ARBA00023163"/>
    </source>
</evidence>
<comment type="similarity">
    <text evidence="1">In the C-terminal section; belongs to the class-I pyridoxal-phosphate-dependent aminotransferase family.</text>
</comment>
<dbReference type="SUPFAM" id="SSF46785">
    <property type="entry name" value="Winged helix' DNA-binding domain"/>
    <property type="match status" value="1"/>
</dbReference>
<dbReference type="OrthoDB" id="9804020at2"/>
<dbReference type="PANTHER" id="PTHR46577:SF1">
    <property type="entry name" value="HTH-TYPE TRANSCRIPTIONAL REGULATORY PROTEIN GABR"/>
    <property type="match status" value="1"/>
</dbReference>
<proteinExistence type="inferred from homology"/>
<organism evidence="7 8">
    <name type="scientific">Rhodoferax lacus</name>
    <dbReference type="NCBI Taxonomy" id="2184758"/>
    <lineage>
        <taxon>Bacteria</taxon>
        <taxon>Pseudomonadati</taxon>
        <taxon>Pseudomonadota</taxon>
        <taxon>Betaproteobacteria</taxon>
        <taxon>Burkholderiales</taxon>
        <taxon>Comamonadaceae</taxon>
        <taxon>Rhodoferax</taxon>
    </lineage>
</organism>
<dbReference type="GO" id="GO:0003677">
    <property type="term" value="F:DNA binding"/>
    <property type="evidence" value="ECO:0007669"/>
    <property type="project" value="UniProtKB-KW"/>
</dbReference>
<gene>
    <name evidence="7" type="ORF">DIC66_11640</name>
</gene>
<dbReference type="InterPro" id="IPR004839">
    <property type="entry name" value="Aminotransferase_I/II_large"/>
</dbReference>
<name>A0A3E1RBQ7_9BURK</name>
<keyword evidence="2" id="KW-0663">Pyridoxal phosphate</keyword>
<dbReference type="Gene3D" id="1.10.10.10">
    <property type="entry name" value="Winged helix-like DNA-binding domain superfamily/Winged helix DNA-binding domain"/>
    <property type="match status" value="1"/>
</dbReference>
<keyword evidence="4" id="KW-0238">DNA-binding</keyword>
<dbReference type="GO" id="GO:0030170">
    <property type="term" value="F:pyridoxal phosphate binding"/>
    <property type="evidence" value="ECO:0007669"/>
    <property type="project" value="InterPro"/>
</dbReference>
<reference evidence="7 8" key="1">
    <citation type="submission" date="2018-05" db="EMBL/GenBank/DDBJ databases">
        <title>Rhodoferax soyangensis sp.nov., isolated from an oligotrophic freshwater lake.</title>
        <authorList>
            <person name="Park M."/>
        </authorList>
    </citation>
    <scope>NUCLEOTIDE SEQUENCE [LARGE SCALE GENOMIC DNA]</scope>
    <source>
        <strain evidence="7 8">IMCC26218</strain>
    </source>
</reference>
<dbReference type="PRINTS" id="PR00035">
    <property type="entry name" value="HTHGNTR"/>
</dbReference>
<keyword evidence="8" id="KW-1185">Reference proteome</keyword>
<dbReference type="Pfam" id="PF00155">
    <property type="entry name" value="Aminotran_1_2"/>
    <property type="match status" value="1"/>
</dbReference>
<dbReference type="GO" id="GO:0003700">
    <property type="term" value="F:DNA-binding transcription factor activity"/>
    <property type="evidence" value="ECO:0007669"/>
    <property type="project" value="InterPro"/>
</dbReference>
<evidence type="ECO:0000256" key="4">
    <source>
        <dbReference type="ARBA" id="ARBA00023125"/>
    </source>
</evidence>
<dbReference type="InterPro" id="IPR015421">
    <property type="entry name" value="PyrdxlP-dep_Trfase_major"/>
</dbReference>
<dbReference type="Proteomes" id="UP000260665">
    <property type="component" value="Unassembled WGS sequence"/>
</dbReference>
<dbReference type="RefSeq" id="WP_117177588.1">
    <property type="nucleotide sequence ID" value="NZ_QFZK01000006.1"/>
</dbReference>
<dbReference type="SMART" id="SM00345">
    <property type="entry name" value="HTH_GNTR"/>
    <property type="match status" value="1"/>
</dbReference>
<keyword evidence="3" id="KW-0805">Transcription regulation</keyword>
<evidence type="ECO:0000256" key="2">
    <source>
        <dbReference type="ARBA" id="ARBA00022898"/>
    </source>
</evidence>
<dbReference type="InterPro" id="IPR051446">
    <property type="entry name" value="HTH_trans_reg/aminotransferase"/>
</dbReference>
<dbReference type="PANTHER" id="PTHR46577">
    <property type="entry name" value="HTH-TYPE TRANSCRIPTIONAL REGULATORY PROTEIN GABR"/>
    <property type="match status" value="1"/>
</dbReference>
<dbReference type="InterPro" id="IPR036388">
    <property type="entry name" value="WH-like_DNA-bd_sf"/>
</dbReference>
<dbReference type="EMBL" id="QFZK01000006">
    <property type="protein sequence ID" value="RFO96795.1"/>
    <property type="molecule type" value="Genomic_DNA"/>
</dbReference>
<feature type="domain" description="HTH gntR-type" evidence="6">
    <location>
        <begin position="34"/>
        <end position="102"/>
    </location>
</feature>
<evidence type="ECO:0000256" key="1">
    <source>
        <dbReference type="ARBA" id="ARBA00005384"/>
    </source>
</evidence>
<evidence type="ECO:0000256" key="3">
    <source>
        <dbReference type="ARBA" id="ARBA00023015"/>
    </source>
</evidence>
<dbReference type="PROSITE" id="PS50949">
    <property type="entry name" value="HTH_GNTR"/>
    <property type="match status" value="1"/>
</dbReference>
<keyword evidence="5" id="KW-0804">Transcription</keyword>
<dbReference type="Gene3D" id="3.40.640.10">
    <property type="entry name" value="Type I PLP-dependent aspartate aminotransferase-like (Major domain)"/>
    <property type="match status" value="1"/>
</dbReference>
<accession>A0A3E1RBQ7</accession>
<dbReference type="CDD" id="cd07377">
    <property type="entry name" value="WHTH_GntR"/>
    <property type="match status" value="1"/>
</dbReference>
<protein>
    <submittedName>
        <fullName evidence="7">GntR family transcriptional regulator</fullName>
    </submittedName>
</protein>
<comment type="caution">
    <text evidence="7">The sequence shown here is derived from an EMBL/GenBank/DDBJ whole genome shotgun (WGS) entry which is preliminary data.</text>
</comment>
<dbReference type="SUPFAM" id="SSF53383">
    <property type="entry name" value="PLP-dependent transferases"/>
    <property type="match status" value="1"/>
</dbReference>
<evidence type="ECO:0000259" key="6">
    <source>
        <dbReference type="PROSITE" id="PS50949"/>
    </source>
</evidence>
<dbReference type="InterPro" id="IPR036390">
    <property type="entry name" value="WH_DNA-bd_sf"/>
</dbReference>
<evidence type="ECO:0000313" key="7">
    <source>
        <dbReference type="EMBL" id="RFO96795.1"/>
    </source>
</evidence>
<dbReference type="Pfam" id="PF00392">
    <property type="entry name" value="GntR"/>
    <property type="match status" value="1"/>
</dbReference>
<evidence type="ECO:0000313" key="8">
    <source>
        <dbReference type="Proteomes" id="UP000260665"/>
    </source>
</evidence>
<dbReference type="InterPro" id="IPR000524">
    <property type="entry name" value="Tscrpt_reg_HTH_GntR"/>
</dbReference>